<gene>
    <name evidence="1" type="ORF">D1639_09995</name>
</gene>
<protein>
    <submittedName>
        <fullName evidence="1">Uncharacterized protein</fullName>
    </submittedName>
</protein>
<proteinExistence type="predicted"/>
<comment type="caution">
    <text evidence="1">The sequence shown here is derived from an EMBL/GenBank/DDBJ whole genome shotgun (WGS) entry which is preliminary data.</text>
</comment>
<evidence type="ECO:0000313" key="1">
    <source>
        <dbReference type="EMBL" id="NBI35349.1"/>
    </source>
</evidence>
<dbReference type="EMBL" id="QWKH01000105">
    <property type="protein sequence ID" value="NBI35349.1"/>
    <property type="molecule type" value="Genomic_DNA"/>
</dbReference>
<sequence>MTTYVAYYQSPAAADVRGSGTFTFESEGKAGSKINQRDARLKMLELFGRDAVSWTIERVEKKKANNTISDGQMTLDFRPPKAERKRAVRKDWW</sequence>
<organism evidence="1">
    <name type="scientific">Muribaculaceae bacterium Z82</name>
    <dbReference type="NCBI Taxonomy" id="2304548"/>
    <lineage>
        <taxon>Bacteria</taxon>
        <taxon>Pseudomonadati</taxon>
        <taxon>Bacteroidota</taxon>
        <taxon>Bacteroidia</taxon>
        <taxon>Bacteroidales</taxon>
        <taxon>Muribaculaceae</taxon>
    </lineage>
</organism>
<dbReference type="AlphaFoldDB" id="A0A7C9NTG3"/>
<accession>A0A7C9NTG3</accession>
<name>A0A7C9NTG3_9BACT</name>
<reference evidence="1" key="1">
    <citation type="submission" date="2018-08" db="EMBL/GenBank/DDBJ databases">
        <title>Murine metabolic-syndrome-specific gut microbial biobank.</title>
        <authorList>
            <person name="Liu C."/>
        </authorList>
    </citation>
    <scope>NUCLEOTIDE SEQUENCE [LARGE SCALE GENOMIC DNA]</scope>
    <source>
        <strain evidence="1">Z82</strain>
    </source>
</reference>